<keyword evidence="5 11" id="KW-0479">Metal-binding</keyword>
<dbReference type="Pfam" id="PF00175">
    <property type="entry name" value="NAD_binding_1"/>
    <property type="match status" value="1"/>
</dbReference>
<keyword evidence="8 11" id="KW-0249">Electron transport</keyword>
<comment type="cofactor">
    <cofactor evidence="11 12">
        <name>FAD</name>
        <dbReference type="ChEBI" id="CHEBI:57692"/>
    </cofactor>
    <text evidence="11 12">Binds 1 FAD per subunit.</text>
</comment>
<dbReference type="NCBIfam" id="NF000797">
    <property type="entry name" value="PRK00054.1-2"/>
    <property type="match status" value="1"/>
</dbReference>
<dbReference type="InterPro" id="IPR050353">
    <property type="entry name" value="PyrK_electron_transfer"/>
</dbReference>
<dbReference type="GO" id="GO:0016491">
    <property type="term" value="F:oxidoreductase activity"/>
    <property type="evidence" value="ECO:0007669"/>
    <property type="project" value="InterPro"/>
</dbReference>
<evidence type="ECO:0000313" key="15">
    <source>
        <dbReference type="EMBL" id="MBC1399561.1"/>
    </source>
</evidence>
<dbReference type="InterPro" id="IPR037117">
    <property type="entry name" value="Dihydroorotate_DH_ele_sf"/>
</dbReference>
<keyword evidence="9 11" id="KW-0408">Iron</keyword>
<dbReference type="UniPathway" id="UPA00070">
    <property type="reaction ID" value="UER00945"/>
</dbReference>
<comment type="cofactor">
    <cofactor evidence="11">
        <name>[2Fe-2S] cluster</name>
        <dbReference type="ChEBI" id="CHEBI:190135"/>
    </cofactor>
    <text evidence="11">Binds 1 [2Fe-2S] cluster per subunit.</text>
</comment>
<feature type="binding site" evidence="11 13">
    <location>
        <position position="218"/>
    </location>
    <ligand>
        <name>[2Fe-2S] cluster</name>
        <dbReference type="ChEBI" id="CHEBI:190135"/>
    </ligand>
</feature>
<comment type="cofactor">
    <cofactor evidence="13">
        <name>[2Fe-2S] cluster</name>
        <dbReference type="ChEBI" id="CHEBI:190135"/>
    </cofactor>
    <text evidence="13">Binds 1 [2Fe-2S] cluster per subunit.</text>
</comment>
<evidence type="ECO:0000256" key="6">
    <source>
        <dbReference type="ARBA" id="ARBA00022827"/>
    </source>
</evidence>
<organism evidence="15 16">
    <name type="scientific">Listeria fleischmannii</name>
    <dbReference type="NCBI Taxonomy" id="1069827"/>
    <lineage>
        <taxon>Bacteria</taxon>
        <taxon>Bacillati</taxon>
        <taxon>Bacillota</taxon>
        <taxon>Bacilli</taxon>
        <taxon>Bacillales</taxon>
        <taxon>Listeriaceae</taxon>
        <taxon>Listeria</taxon>
    </lineage>
</organism>
<sequence>MEAKKMKVIKQNEIADRVYELVLRGEDILEAKPGQFLMIKPDREDLLLRRPISIAAYDKERSECTLIYRVEGCGTRHMSTLQAGDLVDSLGPLGNGFKVEEKLAGKQVLVVGGGIGVPPLYQLGKELQKIGAKVTFVNGFSSKKDIFYEAEMAEIGEVHMSTVDGTFGTRGFVTDITNQFDWTPDAVFSCGPRAMLRAVQTNFQGAEVYLSLEERMACGIGACYACVARANEEGKQFKVCQDGPVFHAKEVKL</sequence>
<evidence type="ECO:0000256" key="4">
    <source>
        <dbReference type="ARBA" id="ARBA00022714"/>
    </source>
</evidence>
<dbReference type="PANTHER" id="PTHR43513:SF3">
    <property type="entry name" value="DIHYDROOROTATE DEHYDROGENASE B (NAD(+)), ELECTRON TRANSFER SUBUNIT-RELATED"/>
    <property type="match status" value="1"/>
</dbReference>
<reference evidence="15 16" key="1">
    <citation type="submission" date="2020-03" db="EMBL/GenBank/DDBJ databases">
        <title>Soil Listeria distribution.</title>
        <authorList>
            <person name="Liao J."/>
            <person name="Wiedmann M."/>
        </authorList>
    </citation>
    <scope>NUCLEOTIDE SEQUENCE [LARGE SCALE GENOMIC DNA]</scope>
    <source>
        <strain evidence="15 16">FSL L7-1645</strain>
    </source>
</reference>
<dbReference type="GO" id="GO:0050660">
    <property type="term" value="F:flavin adenine dinucleotide binding"/>
    <property type="evidence" value="ECO:0007669"/>
    <property type="project" value="InterPro"/>
</dbReference>
<comment type="pathway">
    <text evidence="11">Pyrimidine metabolism; UMP biosynthesis via de novo pathway; orotate from (S)-dihydroorotate (NAD(+) route): step 1/1.</text>
</comment>
<dbReference type="Gene3D" id="2.10.240.10">
    <property type="entry name" value="Dihydroorotate dehydrogenase, electron transfer subunit"/>
    <property type="match status" value="1"/>
</dbReference>
<feature type="binding site" evidence="11 12">
    <location>
        <begin position="50"/>
        <end position="53"/>
    </location>
    <ligand>
        <name>FAD</name>
        <dbReference type="ChEBI" id="CHEBI:57692"/>
    </ligand>
</feature>
<evidence type="ECO:0000256" key="3">
    <source>
        <dbReference type="ARBA" id="ARBA00022630"/>
    </source>
</evidence>
<dbReference type="InterPro" id="IPR019480">
    <property type="entry name" value="Dihydroorotate_DH_Fe-S-bd"/>
</dbReference>
<evidence type="ECO:0000256" key="5">
    <source>
        <dbReference type="ARBA" id="ARBA00022723"/>
    </source>
</evidence>
<evidence type="ECO:0000256" key="1">
    <source>
        <dbReference type="ARBA" id="ARBA00006422"/>
    </source>
</evidence>
<feature type="binding site" evidence="11 13">
    <location>
        <position position="223"/>
    </location>
    <ligand>
        <name>[2Fe-2S] cluster</name>
        <dbReference type="ChEBI" id="CHEBI:190135"/>
    </ligand>
</feature>
<comment type="function">
    <text evidence="11">Responsible for channeling the electrons from the oxidation of dihydroorotate from the FMN redox center in the PyrD type B subunit to the ultimate electron acceptor NAD(+).</text>
</comment>
<feature type="binding site" evidence="11 12">
    <location>
        <begin position="74"/>
        <end position="75"/>
    </location>
    <ligand>
        <name>FAD</name>
        <dbReference type="ChEBI" id="CHEBI:57692"/>
    </ligand>
</feature>
<proteinExistence type="inferred from homology"/>
<dbReference type="FunFam" id="3.40.50.80:FF:000017">
    <property type="entry name" value="Dihydroorotate dehydrogenase B (NAD(+)), electron transfer subunit"/>
    <property type="match status" value="1"/>
</dbReference>
<accession>A0A841YGV8</accession>
<keyword evidence="4 11" id="KW-0001">2Fe-2S</keyword>
<dbReference type="CDD" id="cd06218">
    <property type="entry name" value="DHOD_e_trans"/>
    <property type="match status" value="1"/>
</dbReference>
<evidence type="ECO:0000256" key="11">
    <source>
        <dbReference type="HAMAP-Rule" id="MF_01211"/>
    </source>
</evidence>
<dbReference type="RefSeq" id="WP_115095802.1">
    <property type="nucleotide sequence ID" value="NZ_JAARPY010000014.1"/>
</dbReference>
<dbReference type="GO" id="GO:0009055">
    <property type="term" value="F:electron transfer activity"/>
    <property type="evidence" value="ECO:0007669"/>
    <property type="project" value="UniProtKB-UniRule"/>
</dbReference>
<feature type="binding site" evidence="11 13">
    <location>
        <position position="240"/>
    </location>
    <ligand>
        <name>[2Fe-2S] cluster</name>
        <dbReference type="ChEBI" id="CHEBI:190135"/>
    </ligand>
</feature>
<dbReference type="GO" id="GO:0046872">
    <property type="term" value="F:metal ion binding"/>
    <property type="evidence" value="ECO:0007669"/>
    <property type="project" value="UniProtKB-KW"/>
</dbReference>
<dbReference type="PIRSF" id="PIRSF006816">
    <property type="entry name" value="Cyc3_hyd_g"/>
    <property type="match status" value="1"/>
</dbReference>
<keyword evidence="2 11" id="KW-0813">Transport</keyword>
<keyword evidence="10 11" id="KW-0411">Iron-sulfur</keyword>
<comment type="similarity">
    <text evidence="1 11">Belongs to the PyrK family.</text>
</comment>
<evidence type="ECO:0000313" key="16">
    <source>
        <dbReference type="Proteomes" id="UP000571128"/>
    </source>
</evidence>
<protein>
    <recommendedName>
        <fullName evidence="11">Dihydroorotate dehydrogenase B (NAD(+)), electron transfer subunit</fullName>
    </recommendedName>
    <alternativeName>
        <fullName evidence="11">Dihydroorotate oxidase B, electron transfer subunit</fullName>
    </alternativeName>
</protein>
<dbReference type="Pfam" id="PF00970">
    <property type="entry name" value="FAD_binding_6"/>
    <property type="match status" value="1"/>
</dbReference>
<evidence type="ECO:0000256" key="10">
    <source>
        <dbReference type="ARBA" id="ARBA00023014"/>
    </source>
</evidence>
<evidence type="ECO:0000256" key="12">
    <source>
        <dbReference type="PIRSR" id="PIRSR006816-1"/>
    </source>
</evidence>
<keyword evidence="7 11" id="KW-0665">Pyrimidine biosynthesis</keyword>
<dbReference type="Pfam" id="PF10418">
    <property type="entry name" value="DHODB_Fe-S_bind"/>
    <property type="match status" value="1"/>
</dbReference>
<evidence type="ECO:0000256" key="7">
    <source>
        <dbReference type="ARBA" id="ARBA00022975"/>
    </source>
</evidence>
<dbReference type="InterPro" id="IPR012165">
    <property type="entry name" value="Cyt_c3_hydrogenase_gsu"/>
</dbReference>
<dbReference type="PROSITE" id="PS51384">
    <property type="entry name" value="FAD_FR"/>
    <property type="match status" value="1"/>
</dbReference>
<gene>
    <name evidence="11" type="primary">pyrK</name>
    <name evidence="15" type="ORF">HB844_11815</name>
</gene>
<dbReference type="InterPro" id="IPR023455">
    <property type="entry name" value="Dihydroorotate_DHASE_ETsu"/>
</dbReference>
<dbReference type="InterPro" id="IPR001433">
    <property type="entry name" value="OxRdtase_FAD/NAD-bd"/>
</dbReference>
<feature type="domain" description="FAD-binding FR-type" evidence="14">
    <location>
        <begin position="1"/>
        <end position="99"/>
    </location>
</feature>
<dbReference type="GO" id="GO:0044205">
    <property type="term" value="P:'de novo' UMP biosynthetic process"/>
    <property type="evidence" value="ECO:0007669"/>
    <property type="project" value="UniProtKB-UniRule"/>
</dbReference>
<dbReference type="InterPro" id="IPR017927">
    <property type="entry name" value="FAD-bd_FR_type"/>
</dbReference>
<dbReference type="InterPro" id="IPR039261">
    <property type="entry name" value="FNR_nucleotide-bd"/>
</dbReference>
<dbReference type="Gene3D" id="2.40.30.10">
    <property type="entry name" value="Translation factors"/>
    <property type="match status" value="1"/>
</dbReference>
<feature type="binding site" evidence="11 12">
    <location>
        <begin position="67"/>
        <end position="69"/>
    </location>
    <ligand>
        <name>FAD</name>
        <dbReference type="ChEBI" id="CHEBI:57692"/>
    </ligand>
</feature>
<dbReference type="Proteomes" id="UP000571128">
    <property type="component" value="Unassembled WGS sequence"/>
</dbReference>
<evidence type="ECO:0000256" key="8">
    <source>
        <dbReference type="ARBA" id="ARBA00022982"/>
    </source>
</evidence>
<dbReference type="AlphaFoldDB" id="A0A841YGV8"/>
<dbReference type="EMBL" id="JAARPY010000014">
    <property type="protein sequence ID" value="MBC1399561.1"/>
    <property type="molecule type" value="Genomic_DNA"/>
</dbReference>
<dbReference type="PANTHER" id="PTHR43513">
    <property type="entry name" value="DIHYDROOROTATE DEHYDROGENASE B (NAD(+)), ELECTRON TRANSFER SUBUNIT"/>
    <property type="match status" value="1"/>
</dbReference>
<dbReference type="InterPro" id="IPR008333">
    <property type="entry name" value="Cbr1-like_FAD-bd_dom"/>
</dbReference>
<dbReference type="GO" id="GO:0051537">
    <property type="term" value="F:2 iron, 2 sulfur cluster binding"/>
    <property type="evidence" value="ECO:0007669"/>
    <property type="project" value="UniProtKB-KW"/>
</dbReference>
<dbReference type="SUPFAM" id="SSF52343">
    <property type="entry name" value="Ferredoxin reductase-like, C-terminal NADP-linked domain"/>
    <property type="match status" value="1"/>
</dbReference>
<dbReference type="NCBIfam" id="NF000799">
    <property type="entry name" value="PRK00054.1-4"/>
    <property type="match status" value="1"/>
</dbReference>
<keyword evidence="6 11" id="KW-0274">FAD</keyword>
<evidence type="ECO:0000256" key="2">
    <source>
        <dbReference type="ARBA" id="ARBA00022448"/>
    </source>
</evidence>
<feature type="binding site" evidence="11 13">
    <location>
        <position position="226"/>
    </location>
    <ligand>
        <name>[2Fe-2S] cluster</name>
        <dbReference type="ChEBI" id="CHEBI:190135"/>
    </ligand>
</feature>
<evidence type="ECO:0000256" key="9">
    <source>
        <dbReference type="ARBA" id="ARBA00023004"/>
    </source>
</evidence>
<keyword evidence="3 11" id="KW-0285">Flavoprotein</keyword>
<dbReference type="Gene3D" id="3.40.50.80">
    <property type="entry name" value="Nucleotide-binding domain of ferredoxin-NADP reductase (FNR) module"/>
    <property type="match status" value="1"/>
</dbReference>
<evidence type="ECO:0000256" key="13">
    <source>
        <dbReference type="PIRSR" id="PIRSR006816-2"/>
    </source>
</evidence>
<comment type="caution">
    <text evidence="15">The sequence shown here is derived from an EMBL/GenBank/DDBJ whole genome shotgun (WGS) entry which is preliminary data.</text>
</comment>
<dbReference type="InterPro" id="IPR017938">
    <property type="entry name" value="Riboflavin_synthase-like_b-brl"/>
</dbReference>
<dbReference type="HAMAP" id="MF_01211">
    <property type="entry name" value="DHODB_Fe_S_bind"/>
    <property type="match status" value="1"/>
</dbReference>
<comment type="subunit">
    <text evidence="11">Heterotetramer of 2 PyrK and 2 PyrD type B subunits.</text>
</comment>
<name>A0A841YGV8_9LIST</name>
<dbReference type="SUPFAM" id="SSF63380">
    <property type="entry name" value="Riboflavin synthase domain-like"/>
    <property type="match status" value="1"/>
</dbReference>
<evidence type="ECO:0000259" key="14">
    <source>
        <dbReference type="PROSITE" id="PS51384"/>
    </source>
</evidence>